<proteinExistence type="predicted"/>
<dbReference type="CDD" id="cd02440">
    <property type="entry name" value="AdoMet_MTases"/>
    <property type="match status" value="1"/>
</dbReference>
<dbReference type="OrthoDB" id="9803017at2"/>
<accession>A0A6L6YGF3</accession>
<name>A0A6L6YGF3_9BURK</name>
<dbReference type="PANTHER" id="PTHR43542">
    <property type="entry name" value="METHYLTRANSFERASE"/>
    <property type="match status" value="1"/>
</dbReference>
<dbReference type="InterPro" id="IPR002052">
    <property type="entry name" value="DNA_methylase_N6_adenine_CS"/>
</dbReference>
<dbReference type="EMBL" id="WSRP01000002">
    <property type="protein sequence ID" value="MVX55778.1"/>
    <property type="molecule type" value="Genomic_DNA"/>
</dbReference>
<evidence type="ECO:0000313" key="3">
    <source>
        <dbReference type="EMBL" id="MVX55778.1"/>
    </source>
</evidence>
<dbReference type="Gene3D" id="3.40.50.150">
    <property type="entry name" value="Vaccinia Virus protein VP39"/>
    <property type="match status" value="1"/>
</dbReference>
<keyword evidence="1 3" id="KW-0489">Methyltransferase</keyword>
<evidence type="ECO:0000256" key="2">
    <source>
        <dbReference type="ARBA" id="ARBA00022679"/>
    </source>
</evidence>
<dbReference type="RefSeq" id="WP_160334213.1">
    <property type="nucleotide sequence ID" value="NZ_CALPCR010000015.1"/>
</dbReference>
<keyword evidence="4" id="KW-1185">Reference proteome</keyword>
<organism evidence="3 4">
    <name type="scientific">Parasutterella muris</name>
    <dbReference type="NCBI Taxonomy" id="2565572"/>
    <lineage>
        <taxon>Bacteria</taxon>
        <taxon>Pseudomonadati</taxon>
        <taxon>Pseudomonadota</taxon>
        <taxon>Betaproteobacteria</taxon>
        <taxon>Burkholderiales</taxon>
        <taxon>Sutterellaceae</taxon>
        <taxon>Parasutterella</taxon>
    </lineage>
</organism>
<dbReference type="PIRSF" id="PIRSF004553">
    <property type="entry name" value="CHP00095"/>
    <property type="match status" value="1"/>
</dbReference>
<protein>
    <submittedName>
        <fullName evidence="3">16S rRNA (Guanine(966)-N(2))-methyltransferase RsmD</fullName>
        <ecNumber evidence="3">2.1.1.171</ecNumber>
    </submittedName>
</protein>
<evidence type="ECO:0000256" key="1">
    <source>
        <dbReference type="ARBA" id="ARBA00022603"/>
    </source>
</evidence>
<reference evidence="3 4" key="1">
    <citation type="submission" date="2019-12" db="EMBL/GenBank/DDBJ databases">
        <title>Microbes associate with the intestines of laboratory mice.</title>
        <authorList>
            <person name="Navarre W."/>
            <person name="Wong E."/>
        </authorList>
    </citation>
    <scope>NUCLEOTIDE SEQUENCE [LARGE SCALE GENOMIC DNA]</scope>
    <source>
        <strain evidence="3 4">NM82_D38</strain>
    </source>
</reference>
<dbReference type="GO" id="GO:0052913">
    <property type="term" value="F:16S rRNA (guanine(966)-N(2))-methyltransferase activity"/>
    <property type="evidence" value="ECO:0007669"/>
    <property type="project" value="UniProtKB-EC"/>
</dbReference>
<evidence type="ECO:0000313" key="4">
    <source>
        <dbReference type="Proteomes" id="UP000472580"/>
    </source>
</evidence>
<dbReference type="NCBIfam" id="TIGR00095">
    <property type="entry name" value="16S rRNA (guanine(966)-N(2))-methyltransferase RsmD"/>
    <property type="match status" value="1"/>
</dbReference>
<dbReference type="SUPFAM" id="SSF53335">
    <property type="entry name" value="S-adenosyl-L-methionine-dependent methyltransferases"/>
    <property type="match status" value="1"/>
</dbReference>
<dbReference type="InterPro" id="IPR029063">
    <property type="entry name" value="SAM-dependent_MTases_sf"/>
</dbReference>
<dbReference type="PROSITE" id="PS00092">
    <property type="entry name" value="N6_MTASE"/>
    <property type="match status" value="1"/>
</dbReference>
<dbReference type="EC" id="2.1.1.171" evidence="3"/>
<dbReference type="GO" id="GO:0003676">
    <property type="term" value="F:nucleic acid binding"/>
    <property type="evidence" value="ECO:0007669"/>
    <property type="project" value="InterPro"/>
</dbReference>
<gene>
    <name evidence="3" type="primary">rsmD</name>
    <name evidence="3" type="ORF">E5987_00970</name>
</gene>
<keyword evidence="2 3" id="KW-0808">Transferase</keyword>
<dbReference type="InterPro" id="IPR004398">
    <property type="entry name" value="RNA_MeTrfase_RsmD"/>
</dbReference>
<comment type="caution">
    <text evidence="3">The sequence shown here is derived from an EMBL/GenBank/DDBJ whole genome shotgun (WGS) entry which is preliminary data.</text>
</comment>
<dbReference type="AlphaFoldDB" id="A0A6L6YGF3"/>
<dbReference type="PANTHER" id="PTHR43542:SF1">
    <property type="entry name" value="METHYLTRANSFERASE"/>
    <property type="match status" value="1"/>
</dbReference>
<sequence length="189" mass="20615">MPGNCSGKVRIIGGKWKRTPLPVLDAKGLRPTGDRQRETLFNWLGHLFETFEERTSLDMFGGSGALSFEFLSRGGKSADVYEVNRSACAQIKKNAEKLGAPLHVHCADSLTIKSAGKQYDVIFIDPPFALKLQMHALKTASGLIKPDGLIYVESPEEISDASLSEIGLQAVRRLKSGASSLLLARQTEQ</sequence>
<dbReference type="Pfam" id="PF03602">
    <property type="entry name" value="Cons_hypoth95"/>
    <property type="match status" value="1"/>
</dbReference>
<dbReference type="Proteomes" id="UP000472580">
    <property type="component" value="Unassembled WGS sequence"/>
</dbReference>